<keyword evidence="3" id="KW-1185">Reference proteome</keyword>
<reference evidence="2 3" key="1">
    <citation type="journal article" date="2016" name="Mol. Biol. Evol.">
        <title>Comparative Genomics of Early-Diverging Mushroom-Forming Fungi Provides Insights into the Origins of Lignocellulose Decay Capabilities.</title>
        <authorList>
            <person name="Nagy L.G."/>
            <person name="Riley R."/>
            <person name="Tritt A."/>
            <person name="Adam C."/>
            <person name="Daum C."/>
            <person name="Floudas D."/>
            <person name="Sun H."/>
            <person name="Yadav J.S."/>
            <person name="Pangilinan J."/>
            <person name="Larsson K.H."/>
            <person name="Matsuura K."/>
            <person name="Barry K."/>
            <person name="Labutti K."/>
            <person name="Kuo R."/>
            <person name="Ohm R.A."/>
            <person name="Bhattacharya S.S."/>
            <person name="Shirouzu T."/>
            <person name="Yoshinaga Y."/>
            <person name="Martin F.M."/>
            <person name="Grigoriev I.V."/>
            <person name="Hibbett D.S."/>
        </authorList>
    </citation>
    <scope>NUCLEOTIDE SEQUENCE [LARGE SCALE GENOMIC DNA]</scope>
    <source>
        <strain evidence="2 3">CBS 109695</strain>
    </source>
</reference>
<sequence length="130" mass="14669">MPPQQQQQPFLGHYRASLPSQREHKAPTSTQVTLVLRLLQLELRPRLPSLPPRRPDGPDPETLRIAADTISRDLSVAQVAQGTHVKSGADVCQGRYQISGYDRCTGRRGKARNASRQRRRRRRGGVKTVR</sequence>
<evidence type="ECO:0000313" key="3">
    <source>
        <dbReference type="Proteomes" id="UP000076532"/>
    </source>
</evidence>
<feature type="compositionally biased region" description="Basic residues" evidence="1">
    <location>
        <begin position="106"/>
        <end position="130"/>
    </location>
</feature>
<organism evidence="2 3">
    <name type="scientific">Athelia psychrophila</name>
    <dbReference type="NCBI Taxonomy" id="1759441"/>
    <lineage>
        <taxon>Eukaryota</taxon>
        <taxon>Fungi</taxon>
        <taxon>Dikarya</taxon>
        <taxon>Basidiomycota</taxon>
        <taxon>Agaricomycotina</taxon>
        <taxon>Agaricomycetes</taxon>
        <taxon>Agaricomycetidae</taxon>
        <taxon>Atheliales</taxon>
        <taxon>Atheliaceae</taxon>
        <taxon>Athelia</taxon>
    </lineage>
</organism>
<evidence type="ECO:0000313" key="2">
    <source>
        <dbReference type="EMBL" id="KZP03723.1"/>
    </source>
</evidence>
<dbReference type="EMBL" id="KV418013">
    <property type="protein sequence ID" value="KZP03723.1"/>
    <property type="molecule type" value="Genomic_DNA"/>
</dbReference>
<accession>A0A167U9I8</accession>
<gene>
    <name evidence="2" type="ORF">FIBSPDRAFT_458676</name>
</gene>
<dbReference type="AlphaFoldDB" id="A0A167U9I8"/>
<dbReference type="Proteomes" id="UP000076532">
    <property type="component" value="Unassembled WGS sequence"/>
</dbReference>
<protein>
    <submittedName>
        <fullName evidence="2">Uncharacterized protein</fullName>
    </submittedName>
</protein>
<name>A0A167U9I8_9AGAM</name>
<feature type="region of interest" description="Disordered" evidence="1">
    <location>
        <begin position="1"/>
        <end position="30"/>
    </location>
</feature>
<evidence type="ECO:0000256" key="1">
    <source>
        <dbReference type="SAM" id="MobiDB-lite"/>
    </source>
</evidence>
<proteinExistence type="predicted"/>
<feature type="region of interest" description="Disordered" evidence="1">
    <location>
        <begin position="102"/>
        <end position="130"/>
    </location>
</feature>